<keyword evidence="2" id="KW-0808">Transferase</keyword>
<dbReference type="GO" id="GO:0006310">
    <property type="term" value="P:DNA recombination"/>
    <property type="evidence" value="ECO:0007669"/>
    <property type="project" value="UniProtKB-KW"/>
</dbReference>
<evidence type="ECO:0000256" key="4">
    <source>
        <dbReference type="ARBA" id="ARBA00022722"/>
    </source>
</evidence>
<sequence length="1164" mass="131935">MDYGTLELPLFSIGGVSQPQTMKLKRKIEGADIAIMIDSGASHNFISRALVKKIGVEVDESVRFGVCLGDGGKVQCQGVCRNLQLDLGTCRPVITGHLFDLGGVDVILGVEWLRTLGEVMLDWGKMKMRFREGDREIELRGDPSLQRSVVSLKSLHKIAEVEYSATLFAICRESAKEGGVCIPELRELIEQYDSVFRKPQGLPPQRHQDHAILIKDGCGPVQVRPYRYAHRQKNEIEQLVGEMLRAGIIQPSNSPYSSPVILVKKKDGSWRFCVDYRALNDATISDKYPIPVVEELLDELHGSIYFSKLDLRSGYHQIRVRPEDVSKTAFRTHLGHYEFLVMPFGLKNAPSTFQAIMNEVLRPYLRKFVLVFFDDILIYSRSLNDHLHHLDCVLALLQNNQLLLNDKKCCFGLQEIEYLGHVISAAGVAVDRRKIESVESWPTPTNVKGLRGFLGLSGYYRKFIKDYGKIAKPLTDLLKKGAFEWGPEADGAFVELKQRLTTAPVLKLPDFNSDFVIKCDASGKGIGAVLAQEGRPVAYYSKALAAAALTKSTYEKELMALVLAVQHWRTYLIGRRFVILTDHKSLKNLLNQRITTPDQQQWLSKLMGFEFQAKYKAGSLNGAADALSRRLETEINTISVPTWLELEEIQAAVRLDPKLSEIIARLRKGEGGSTPYALMGEALVHKGRLVLPAGSIWTNKIMEECHNSPEGGHAGAFRTLRRITNSFFWEGMRKEVYEYVADCAICQRHKYLATKPAGLLQPLPIPDLIWEDISMDFITGLPKSRGFDVILVVVDRLSKYGHFIMLKHPYTAHMVADKFVKEVVRLHGVPRSIVSDRDSIFMSIFWQEIFRSQGTKLAMSSAYHPESDGQTEVLNRCLETYLRCFTSEQPRNWSNWVHWAEYCYNTSHHTAAGMSPFEAVYGRRPPTIVRFLPGELKVAAVGRELSDRDEALRQLKYNLERAQQRMVKFANVHRKDISFQVGDMVYLKLRPHRQQSVCPRIYQKLAPRYYGPFPVIQRIGSVAYKLQLPEGSRIHPVFHASQLKAARGQVNVTEDLPKGLEQDLSSNYAPVKVIAQRHKRKAGTSVPQILVQWKDKPLDEATWEDAEDFYSQFPSTSLEDKAEIEREGIVTDSKEVDTHILDRPKPVISKVYSRRAKAQHEMVK</sequence>
<dbReference type="GO" id="GO:0004190">
    <property type="term" value="F:aspartic-type endopeptidase activity"/>
    <property type="evidence" value="ECO:0007669"/>
    <property type="project" value="UniProtKB-KW"/>
</dbReference>
<evidence type="ECO:0000256" key="13">
    <source>
        <dbReference type="ARBA" id="ARBA00023125"/>
    </source>
</evidence>
<protein>
    <submittedName>
        <fullName evidence="19">Peroxidase 64</fullName>
    </submittedName>
</protein>
<keyword evidence="13" id="KW-0238">DNA-binding</keyword>
<keyword evidence="1" id="KW-0645">Protease</keyword>
<dbReference type="CDD" id="cd00303">
    <property type="entry name" value="retropepsin_like"/>
    <property type="match status" value="1"/>
</dbReference>
<evidence type="ECO:0000256" key="7">
    <source>
        <dbReference type="ARBA" id="ARBA00022759"/>
    </source>
</evidence>
<evidence type="ECO:0000256" key="2">
    <source>
        <dbReference type="ARBA" id="ARBA00022679"/>
    </source>
</evidence>
<reference evidence="19 20" key="1">
    <citation type="journal article" date="2015" name="Proc. Natl. Acad. Sci. U.S.A.">
        <title>The resurrection genome of Boea hygrometrica: A blueprint for survival of dehydration.</title>
        <authorList>
            <person name="Xiao L."/>
            <person name="Yang G."/>
            <person name="Zhang L."/>
            <person name="Yang X."/>
            <person name="Zhao S."/>
            <person name="Ji Z."/>
            <person name="Zhou Q."/>
            <person name="Hu M."/>
            <person name="Wang Y."/>
            <person name="Chen M."/>
            <person name="Xu Y."/>
            <person name="Jin H."/>
            <person name="Xiao X."/>
            <person name="Hu G."/>
            <person name="Bao F."/>
            <person name="Hu Y."/>
            <person name="Wan P."/>
            <person name="Li L."/>
            <person name="Deng X."/>
            <person name="Kuang T."/>
            <person name="Xiang C."/>
            <person name="Zhu J.K."/>
            <person name="Oliver M.J."/>
            <person name="He Y."/>
        </authorList>
    </citation>
    <scope>NUCLEOTIDE SEQUENCE [LARGE SCALE GENOMIC DNA]</scope>
    <source>
        <strain evidence="20">cv. XS01</strain>
    </source>
</reference>
<keyword evidence="14" id="KW-0233">DNA recombination</keyword>
<dbReference type="InterPro" id="IPR041588">
    <property type="entry name" value="Integrase_H2C2"/>
</dbReference>
<dbReference type="GO" id="GO:0004601">
    <property type="term" value="F:peroxidase activity"/>
    <property type="evidence" value="ECO:0007669"/>
    <property type="project" value="UniProtKB-KW"/>
</dbReference>
<evidence type="ECO:0000256" key="1">
    <source>
        <dbReference type="ARBA" id="ARBA00022670"/>
    </source>
</evidence>
<dbReference type="CDD" id="cd01647">
    <property type="entry name" value="RT_LTR"/>
    <property type="match status" value="1"/>
</dbReference>
<dbReference type="GO" id="GO:0006508">
    <property type="term" value="P:proteolysis"/>
    <property type="evidence" value="ECO:0007669"/>
    <property type="project" value="UniProtKB-KW"/>
</dbReference>
<dbReference type="SUPFAM" id="SSF54160">
    <property type="entry name" value="Chromo domain-like"/>
    <property type="match status" value="1"/>
</dbReference>
<dbReference type="Pfam" id="PF17919">
    <property type="entry name" value="RT_RNaseH_2"/>
    <property type="match status" value="1"/>
</dbReference>
<dbReference type="GO" id="GO:0003887">
    <property type="term" value="F:DNA-directed DNA polymerase activity"/>
    <property type="evidence" value="ECO:0007669"/>
    <property type="project" value="UniProtKB-KW"/>
</dbReference>
<dbReference type="InterPro" id="IPR000477">
    <property type="entry name" value="RT_dom"/>
</dbReference>
<evidence type="ECO:0000256" key="15">
    <source>
        <dbReference type="ARBA" id="ARBA00023268"/>
    </source>
</evidence>
<keyword evidence="20" id="KW-1185">Reference proteome</keyword>
<dbReference type="Pfam" id="PF24626">
    <property type="entry name" value="SH3_Tf2-1"/>
    <property type="match status" value="1"/>
</dbReference>
<feature type="coiled-coil region" evidence="16">
    <location>
        <begin position="945"/>
        <end position="972"/>
    </location>
</feature>
<dbReference type="GO" id="GO:0003677">
    <property type="term" value="F:DNA binding"/>
    <property type="evidence" value="ECO:0007669"/>
    <property type="project" value="UniProtKB-KW"/>
</dbReference>
<dbReference type="GO" id="GO:0003964">
    <property type="term" value="F:RNA-directed DNA polymerase activity"/>
    <property type="evidence" value="ECO:0007669"/>
    <property type="project" value="UniProtKB-KW"/>
</dbReference>
<dbReference type="Gene3D" id="3.30.420.10">
    <property type="entry name" value="Ribonuclease H-like superfamily/Ribonuclease H"/>
    <property type="match status" value="1"/>
</dbReference>
<keyword evidence="4" id="KW-0540">Nuclease</keyword>
<keyword evidence="19" id="KW-0575">Peroxidase</keyword>
<dbReference type="Gene3D" id="1.10.340.70">
    <property type="match status" value="1"/>
</dbReference>
<dbReference type="GO" id="GO:0046872">
    <property type="term" value="F:metal ion binding"/>
    <property type="evidence" value="ECO:0007669"/>
    <property type="project" value="UniProtKB-KW"/>
</dbReference>
<evidence type="ECO:0000313" key="20">
    <source>
        <dbReference type="Proteomes" id="UP000250235"/>
    </source>
</evidence>
<dbReference type="Gene3D" id="2.40.70.10">
    <property type="entry name" value="Acid Proteases"/>
    <property type="match status" value="1"/>
</dbReference>
<dbReference type="AlphaFoldDB" id="A0A2Z7AIK0"/>
<dbReference type="SUPFAM" id="SSF53098">
    <property type="entry name" value="Ribonuclease H-like"/>
    <property type="match status" value="1"/>
</dbReference>
<evidence type="ECO:0000256" key="6">
    <source>
        <dbReference type="ARBA" id="ARBA00022750"/>
    </source>
</evidence>
<dbReference type="PROSITE" id="PS50994">
    <property type="entry name" value="INTEGRASE"/>
    <property type="match status" value="1"/>
</dbReference>
<accession>A0A2Z7AIK0</accession>
<dbReference type="Pfam" id="PF17921">
    <property type="entry name" value="Integrase_H2C2"/>
    <property type="match status" value="1"/>
</dbReference>
<evidence type="ECO:0000256" key="8">
    <source>
        <dbReference type="ARBA" id="ARBA00022801"/>
    </source>
</evidence>
<dbReference type="EMBL" id="KV014882">
    <property type="protein sequence ID" value="KZV21584.1"/>
    <property type="molecule type" value="Genomic_DNA"/>
</dbReference>
<keyword evidence="11" id="KW-0695">RNA-directed DNA polymerase</keyword>
<dbReference type="Gene3D" id="3.30.70.270">
    <property type="match status" value="2"/>
</dbReference>
<evidence type="ECO:0000259" key="17">
    <source>
        <dbReference type="PROSITE" id="PS50878"/>
    </source>
</evidence>
<dbReference type="FunFam" id="3.30.70.270:FF:000020">
    <property type="entry name" value="Transposon Tf2-6 polyprotein-like Protein"/>
    <property type="match status" value="1"/>
</dbReference>
<dbReference type="PANTHER" id="PTHR37984:SF5">
    <property type="entry name" value="PROTEIN NYNRIN-LIKE"/>
    <property type="match status" value="1"/>
</dbReference>
<keyword evidence="10" id="KW-0229">DNA integration</keyword>
<evidence type="ECO:0000256" key="11">
    <source>
        <dbReference type="ARBA" id="ARBA00022918"/>
    </source>
</evidence>
<dbReference type="OrthoDB" id="2013610at2759"/>
<evidence type="ECO:0000259" key="18">
    <source>
        <dbReference type="PROSITE" id="PS50994"/>
    </source>
</evidence>
<dbReference type="Gene3D" id="2.40.50.40">
    <property type="match status" value="1"/>
</dbReference>
<keyword evidence="7" id="KW-0255">Endonuclease</keyword>
<evidence type="ECO:0000256" key="14">
    <source>
        <dbReference type="ARBA" id="ARBA00023172"/>
    </source>
</evidence>
<keyword evidence="16" id="KW-0175">Coiled coil</keyword>
<dbReference type="Pfam" id="PF00078">
    <property type="entry name" value="RVT_1"/>
    <property type="match status" value="1"/>
</dbReference>
<dbReference type="Proteomes" id="UP000250235">
    <property type="component" value="Unassembled WGS sequence"/>
</dbReference>
<keyword evidence="5" id="KW-0479">Metal-binding</keyword>
<gene>
    <name evidence="19" type="ORF">F511_11077</name>
</gene>
<evidence type="ECO:0000256" key="9">
    <source>
        <dbReference type="ARBA" id="ARBA00022842"/>
    </source>
</evidence>
<evidence type="ECO:0000313" key="19">
    <source>
        <dbReference type="EMBL" id="KZV21584.1"/>
    </source>
</evidence>
<dbReference type="SUPFAM" id="SSF56672">
    <property type="entry name" value="DNA/RNA polymerases"/>
    <property type="match status" value="1"/>
</dbReference>
<name>A0A2Z7AIK0_9LAMI</name>
<keyword evidence="12" id="KW-0239">DNA-directed DNA polymerase</keyword>
<evidence type="ECO:0000256" key="5">
    <source>
        <dbReference type="ARBA" id="ARBA00022723"/>
    </source>
</evidence>
<dbReference type="InterPro" id="IPR001584">
    <property type="entry name" value="Integrase_cat-core"/>
</dbReference>
<evidence type="ECO:0000256" key="10">
    <source>
        <dbReference type="ARBA" id="ARBA00022908"/>
    </source>
</evidence>
<keyword evidence="8" id="KW-0378">Hydrolase</keyword>
<organism evidence="19 20">
    <name type="scientific">Dorcoceras hygrometricum</name>
    <dbReference type="NCBI Taxonomy" id="472368"/>
    <lineage>
        <taxon>Eukaryota</taxon>
        <taxon>Viridiplantae</taxon>
        <taxon>Streptophyta</taxon>
        <taxon>Embryophyta</taxon>
        <taxon>Tracheophyta</taxon>
        <taxon>Spermatophyta</taxon>
        <taxon>Magnoliopsida</taxon>
        <taxon>eudicotyledons</taxon>
        <taxon>Gunneridae</taxon>
        <taxon>Pentapetalae</taxon>
        <taxon>asterids</taxon>
        <taxon>lamiids</taxon>
        <taxon>Lamiales</taxon>
        <taxon>Gesneriaceae</taxon>
        <taxon>Didymocarpoideae</taxon>
        <taxon>Trichosporeae</taxon>
        <taxon>Loxocarpinae</taxon>
        <taxon>Dorcoceras</taxon>
    </lineage>
</organism>
<feature type="domain" description="Reverse transcriptase" evidence="17">
    <location>
        <begin position="244"/>
        <end position="423"/>
    </location>
</feature>
<evidence type="ECO:0000256" key="16">
    <source>
        <dbReference type="SAM" id="Coils"/>
    </source>
</evidence>
<dbReference type="InterPro" id="IPR050951">
    <property type="entry name" value="Retrovirus_Pol_polyprotein"/>
</dbReference>
<dbReference type="GO" id="GO:0015074">
    <property type="term" value="P:DNA integration"/>
    <property type="evidence" value="ECO:0007669"/>
    <property type="project" value="UniProtKB-KW"/>
</dbReference>
<feature type="domain" description="Integrase catalytic" evidence="18">
    <location>
        <begin position="760"/>
        <end position="924"/>
    </location>
</feature>
<dbReference type="FunFam" id="3.30.420.10:FF:000219">
    <property type="entry name" value="Putative retroelement"/>
    <property type="match status" value="1"/>
</dbReference>
<dbReference type="InterPro" id="IPR043128">
    <property type="entry name" value="Rev_trsase/Diguanyl_cyclase"/>
</dbReference>
<keyword evidence="3" id="KW-0548">Nucleotidyltransferase</keyword>
<dbReference type="GO" id="GO:0004519">
    <property type="term" value="F:endonuclease activity"/>
    <property type="evidence" value="ECO:0007669"/>
    <property type="project" value="UniProtKB-KW"/>
</dbReference>
<dbReference type="PROSITE" id="PS50878">
    <property type="entry name" value="RT_POL"/>
    <property type="match status" value="1"/>
</dbReference>
<dbReference type="InterPro" id="IPR021109">
    <property type="entry name" value="Peptidase_aspartic_dom_sf"/>
</dbReference>
<dbReference type="Gene3D" id="3.10.10.10">
    <property type="entry name" value="HIV Type 1 Reverse Transcriptase, subunit A, domain 1"/>
    <property type="match status" value="1"/>
</dbReference>
<dbReference type="SUPFAM" id="SSF50630">
    <property type="entry name" value="Acid proteases"/>
    <property type="match status" value="1"/>
</dbReference>
<dbReference type="InterPro" id="IPR016197">
    <property type="entry name" value="Chromo-like_dom_sf"/>
</dbReference>
<dbReference type="InterPro" id="IPR036397">
    <property type="entry name" value="RNaseH_sf"/>
</dbReference>
<evidence type="ECO:0000256" key="3">
    <source>
        <dbReference type="ARBA" id="ARBA00022695"/>
    </source>
</evidence>
<dbReference type="PANTHER" id="PTHR37984">
    <property type="entry name" value="PROTEIN CBG26694"/>
    <property type="match status" value="1"/>
</dbReference>
<keyword evidence="15" id="KW-0511">Multifunctional enzyme</keyword>
<dbReference type="InterPro" id="IPR056924">
    <property type="entry name" value="SH3_Tf2-1"/>
</dbReference>
<keyword evidence="19" id="KW-0560">Oxidoreductase</keyword>
<dbReference type="CDD" id="cd09274">
    <property type="entry name" value="RNase_HI_RT_Ty3"/>
    <property type="match status" value="1"/>
</dbReference>
<dbReference type="FunFam" id="3.10.10.10:FF:000007">
    <property type="entry name" value="Retrovirus-related Pol polyprotein from transposon 17.6-like Protein"/>
    <property type="match status" value="1"/>
</dbReference>
<keyword evidence="6" id="KW-0064">Aspartyl protease</keyword>
<keyword evidence="9" id="KW-0460">Magnesium</keyword>
<dbReference type="InterPro" id="IPR041577">
    <property type="entry name" value="RT_RNaseH_2"/>
</dbReference>
<evidence type="ECO:0000256" key="12">
    <source>
        <dbReference type="ARBA" id="ARBA00022932"/>
    </source>
</evidence>
<dbReference type="Gene3D" id="3.10.20.370">
    <property type="match status" value="1"/>
</dbReference>
<proteinExistence type="predicted"/>
<dbReference type="InterPro" id="IPR012337">
    <property type="entry name" value="RNaseH-like_sf"/>
</dbReference>
<dbReference type="InterPro" id="IPR043502">
    <property type="entry name" value="DNA/RNA_pol_sf"/>
</dbReference>
<dbReference type="FunFam" id="1.10.340.70:FF:000001">
    <property type="entry name" value="Retrovirus-related Pol polyprotein from transposon gypsy-like Protein"/>
    <property type="match status" value="1"/>
</dbReference>
<dbReference type="Pfam" id="PF08284">
    <property type="entry name" value="RVP_2"/>
    <property type="match status" value="1"/>
</dbReference>